<proteinExistence type="predicted"/>
<sequence length="224" mass="25344">MDRALLRPGRFGKLLYVPLPSPDERALILKALARKKHIDAAVDLSAIAKMEVCENLSGADLSTLMNEAAMAAQDEKWTLTDLTHYAWTNKRNHFELALRKSLRLCQTDSQSQKVRNSVLDSHKDLKSPLRTPSQETHTPSREITALWSSQFQTAIKISRISPECDKSDHYKLKNMPYLELPKSDLDIFECVEKLRKNTTTSLFKSRANSDQKGSKSASQNCNLV</sequence>
<dbReference type="AlphaFoldDB" id="A0ABD1LMN0"/>
<organism evidence="3 4">
    <name type="scientific">Flemingia macrophylla</name>
    <dbReference type="NCBI Taxonomy" id="520843"/>
    <lineage>
        <taxon>Eukaryota</taxon>
        <taxon>Viridiplantae</taxon>
        <taxon>Streptophyta</taxon>
        <taxon>Embryophyta</taxon>
        <taxon>Tracheophyta</taxon>
        <taxon>Spermatophyta</taxon>
        <taxon>Magnoliopsida</taxon>
        <taxon>eudicotyledons</taxon>
        <taxon>Gunneridae</taxon>
        <taxon>Pentapetalae</taxon>
        <taxon>rosids</taxon>
        <taxon>fabids</taxon>
        <taxon>Fabales</taxon>
        <taxon>Fabaceae</taxon>
        <taxon>Papilionoideae</taxon>
        <taxon>50 kb inversion clade</taxon>
        <taxon>NPAAA clade</taxon>
        <taxon>indigoferoid/millettioid clade</taxon>
        <taxon>Phaseoleae</taxon>
        <taxon>Flemingia</taxon>
    </lineage>
</organism>
<feature type="region of interest" description="Disordered" evidence="1">
    <location>
        <begin position="202"/>
        <end position="224"/>
    </location>
</feature>
<evidence type="ECO:0000256" key="1">
    <source>
        <dbReference type="SAM" id="MobiDB-lite"/>
    </source>
</evidence>
<dbReference type="InterPro" id="IPR055278">
    <property type="entry name" value="CDC48c"/>
</dbReference>
<protein>
    <recommendedName>
        <fullName evidence="2">AAA ATPase AAA+ lid domain-containing protein</fullName>
    </recommendedName>
</protein>
<keyword evidence="4" id="KW-1185">Reference proteome</keyword>
<dbReference type="Proteomes" id="UP001603857">
    <property type="component" value="Unassembled WGS sequence"/>
</dbReference>
<evidence type="ECO:0000313" key="4">
    <source>
        <dbReference type="Proteomes" id="UP001603857"/>
    </source>
</evidence>
<dbReference type="EMBL" id="JBGMDY010000008">
    <property type="protein sequence ID" value="KAL2324759.1"/>
    <property type="molecule type" value="Genomic_DNA"/>
</dbReference>
<dbReference type="Gene3D" id="3.40.50.300">
    <property type="entry name" value="P-loop containing nucleotide triphosphate hydrolases"/>
    <property type="match status" value="1"/>
</dbReference>
<feature type="region of interest" description="Disordered" evidence="1">
    <location>
        <begin position="113"/>
        <end position="140"/>
    </location>
</feature>
<dbReference type="PANTHER" id="PTHR48470">
    <property type="entry name" value="CELL DIVISION CONTROL PROTEIN 48 C ISOFORM 1"/>
    <property type="match status" value="1"/>
</dbReference>
<evidence type="ECO:0000259" key="2">
    <source>
        <dbReference type="Pfam" id="PF17862"/>
    </source>
</evidence>
<accession>A0ABD1LMN0</accession>
<evidence type="ECO:0000313" key="3">
    <source>
        <dbReference type="EMBL" id="KAL2324759.1"/>
    </source>
</evidence>
<dbReference type="InterPro" id="IPR041569">
    <property type="entry name" value="AAA_lid_3"/>
</dbReference>
<dbReference type="PANTHER" id="PTHR48470:SF1">
    <property type="entry name" value="CELL DIVISION CONTROL PROTEIN 48 C ISOFORM 1"/>
    <property type="match status" value="1"/>
</dbReference>
<dbReference type="InterPro" id="IPR027417">
    <property type="entry name" value="P-loop_NTPase"/>
</dbReference>
<gene>
    <name evidence="3" type="ORF">Fmac_023817</name>
</gene>
<reference evidence="3 4" key="1">
    <citation type="submission" date="2024-08" db="EMBL/GenBank/DDBJ databases">
        <title>Insights into the chromosomal genome structure of Flemingia macrophylla.</title>
        <authorList>
            <person name="Ding Y."/>
            <person name="Zhao Y."/>
            <person name="Bi W."/>
            <person name="Wu M."/>
            <person name="Zhao G."/>
            <person name="Gong Y."/>
            <person name="Li W."/>
            <person name="Zhang P."/>
        </authorList>
    </citation>
    <scope>NUCLEOTIDE SEQUENCE [LARGE SCALE GENOMIC DNA]</scope>
    <source>
        <strain evidence="3">DYQJB</strain>
        <tissue evidence="3">Leaf</tissue>
    </source>
</reference>
<dbReference type="Gene3D" id="1.10.8.60">
    <property type="match status" value="1"/>
</dbReference>
<feature type="compositionally biased region" description="Polar residues" evidence="1">
    <location>
        <begin position="214"/>
        <end position="224"/>
    </location>
</feature>
<dbReference type="SUPFAM" id="SSF52540">
    <property type="entry name" value="P-loop containing nucleoside triphosphate hydrolases"/>
    <property type="match status" value="1"/>
</dbReference>
<dbReference type="Pfam" id="PF17862">
    <property type="entry name" value="AAA_lid_3"/>
    <property type="match status" value="1"/>
</dbReference>
<feature type="domain" description="AAA ATPase AAA+ lid" evidence="2">
    <location>
        <begin position="42"/>
        <end position="75"/>
    </location>
</feature>
<name>A0ABD1LMN0_9FABA</name>
<comment type="caution">
    <text evidence="3">The sequence shown here is derived from an EMBL/GenBank/DDBJ whole genome shotgun (WGS) entry which is preliminary data.</text>
</comment>